<evidence type="ECO:0000256" key="2">
    <source>
        <dbReference type="SAM" id="MobiDB-lite"/>
    </source>
</evidence>
<evidence type="ECO:0000256" key="1">
    <source>
        <dbReference type="ARBA" id="ARBA00023065"/>
    </source>
</evidence>
<dbReference type="EMBL" id="CAJPDT010000022">
    <property type="protein sequence ID" value="CAF9919024.1"/>
    <property type="molecule type" value="Genomic_DNA"/>
</dbReference>
<organism evidence="4 5">
    <name type="scientific">Imshaugia aleurites</name>
    <dbReference type="NCBI Taxonomy" id="172621"/>
    <lineage>
        <taxon>Eukaryota</taxon>
        <taxon>Fungi</taxon>
        <taxon>Dikarya</taxon>
        <taxon>Ascomycota</taxon>
        <taxon>Pezizomycotina</taxon>
        <taxon>Lecanoromycetes</taxon>
        <taxon>OSLEUM clade</taxon>
        <taxon>Lecanoromycetidae</taxon>
        <taxon>Lecanorales</taxon>
        <taxon>Lecanorineae</taxon>
        <taxon>Parmeliaceae</taxon>
        <taxon>Imshaugia</taxon>
    </lineage>
</organism>
<evidence type="ECO:0000313" key="4">
    <source>
        <dbReference type="EMBL" id="CAF9919024.1"/>
    </source>
</evidence>
<dbReference type="AlphaFoldDB" id="A0A8H3F6T9"/>
<dbReference type="GO" id="GO:0015369">
    <property type="term" value="F:calcium:proton antiporter activity"/>
    <property type="evidence" value="ECO:0007669"/>
    <property type="project" value="TreeGrafter"/>
</dbReference>
<dbReference type="InterPro" id="IPR004713">
    <property type="entry name" value="CaH_exchang"/>
</dbReference>
<evidence type="ECO:0000313" key="5">
    <source>
        <dbReference type="Proteomes" id="UP000664534"/>
    </source>
</evidence>
<reference evidence="4" key="1">
    <citation type="submission" date="2021-03" db="EMBL/GenBank/DDBJ databases">
        <authorList>
            <person name="Tagirdzhanova G."/>
        </authorList>
    </citation>
    <scope>NUCLEOTIDE SEQUENCE</scope>
</reference>
<comment type="caution">
    <text evidence="4">The sequence shown here is derived from an EMBL/GenBank/DDBJ whole genome shotgun (WGS) entry which is preliminary data.</text>
</comment>
<dbReference type="Proteomes" id="UP000664534">
    <property type="component" value="Unassembled WGS sequence"/>
</dbReference>
<feature type="compositionally biased region" description="Basic and acidic residues" evidence="2">
    <location>
        <begin position="92"/>
        <end position="102"/>
    </location>
</feature>
<gene>
    <name evidence="4" type="ORF">IMSHALPRED_004501</name>
</gene>
<dbReference type="PANTHER" id="PTHR31503">
    <property type="entry name" value="VACUOLAR CALCIUM ION TRANSPORTER"/>
    <property type="match status" value="1"/>
</dbReference>
<dbReference type="GO" id="GO:0006874">
    <property type="term" value="P:intracellular calcium ion homeostasis"/>
    <property type="evidence" value="ECO:0007669"/>
    <property type="project" value="TreeGrafter"/>
</dbReference>
<proteinExistence type="predicted"/>
<sequence>MVESSDEPSLLDRIRSFPRRVHALDNPFGADDKRPATALANPPAHSHADSPAQLLSPGVRADHRTTSANTTNSHVAHKTSSALPPAAPPPLHAEHGEASSSIEPERKPNILIRFYEACKEILFSSWLNILLVFVPVGIAVQAAGVNKTIVFAINAIAIIPLAGLLSHATESVASDLGDTIGALMNITFGNAVELIIL</sequence>
<feature type="compositionally biased region" description="Polar residues" evidence="2">
    <location>
        <begin position="66"/>
        <end position="81"/>
    </location>
</feature>
<evidence type="ECO:0008006" key="6">
    <source>
        <dbReference type="Google" id="ProtNLM"/>
    </source>
</evidence>
<feature type="transmembrane region" description="Helical" evidence="3">
    <location>
        <begin position="149"/>
        <end position="166"/>
    </location>
</feature>
<name>A0A8H3F6T9_9LECA</name>
<keyword evidence="1" id="KW-0813">Transport</keyword>
<evidence type="ECO:0000256" key="3">
    <source>
        <dbReference type="SAM" id="Phobius"/>
    </source>
</evidence>
<keyword evidence="1" id="KW-0406">Ion transport</keyword>
<keyword evidence="3" id="KW-0472">Membrane</keyword>
<keyword evidence="3" id="KW-0812">Transmembrane</keyword>
<dbReference type="PANTHER" id="PTHR31503:SF18">
    <property type="entry name" value="CA(2+)_H(+) EXCHANGER, PUTATIVE (EUROFUNG)-RELATED"/>
    <property type="match status" value="1"/>
</dbReference>
<protein>
    <recommendedName>
        <fullName evidence="6">Vacuolar calcium ion transporter</fullName>
    </recommendedName>
</protein>
<dbReference type="OrthoDB" id="1699231at2759"/>
<feature type="transmembrane region" description="Helical" evidence="3">
    <location>
        <begin position="121"/>
        <end position="143"/>
    </location>
</feature>
<keyword evidence="3" id="KW-1133">Transmembrane helix</keyword>
<keyword evidence="5" id="KW-1185">Reference proteome</keyword>
<accession>A0A8H3F6T9</accession>
<feature type="region of interest" description="Disordered" evidence="2">
    <location>
        <begin position="23"/>
        <end position="102"/>
    </location>
</feature>
<dbReference type="GO" id="GO:0000329">
    <property type="term" value="C:fungal-type vacuole membrane"/>
    <property type="evidence" value="ECO:0007669"/>
    <property type="project" value="TreeGrafter"/>
</dbReference>